<organism evidence="1 2">
    <name type="scientific">Pseudomonas rustica</name>
    <dbReference type="NCBI Taxonomy" id="2827099"/>
    <lineage>
        <taxon>Bacteria</taxon>
        <taxon>Pseudomonadati</taxon>
        <taxon>Pseudomonadota</taxon>
        <taxon>Gammaproteobacteria</taxon>
        <taxon>Pseudomonadales</taxon>
        <taxon>Pseudomonadaceae</taxon>
        <taxon>Pseudomonas</taxon>
    </lineage>
</organism>
<gene>
    <name evidence="1" type="ORF">KFS80_10620</name>
</gene>
<name>A0ABS5MYW5_9PSED</name>
<accession>A0ABS5MYW5</accession>
<keyword evidence="2" id="KW-1185">Reference proteome</keyword>
<sequence>MPKTLNKENEYGGWFSPVDGEICAYPVTVSGFGNDYEDGDRFHIRMKRNGVDYAVEAAYLVPPGSNYRTFSLRLEDIQLGPTYIQAQASHPNEDEWLPDLGTIYVLTPPEK</sequence>
<reference evidence="1 2" key="1">
    <citation type="submission" date="2021-04" db="EMBL/GenBank/DDBJ databases">
        <title>Pseudomonas rustica sp. nov. isolated from raw milk.</title>
        <authorList>
            <person name="Fiedler G."/>
            <person name="Gieschler S."/>
            <person name="Kabisch J."/>
            <person name="Grimmler C."/>
            <person name="Brinks E."/>
            <person name="Wagner N."/>
            <person name="Hetzer B."/>
            <person name="Franz C.M.A.P."/>
            <person name="Boehnlein C."/>
        </authorList>
    </citation>
    <scope>NUCLEOTIDE SEQUENCE [LARGE SCALE GENOMIC DNA]</scope>
    <source>
        <strain evidence="1 2">MBT-4</strain>
    </source>
</reference>
<proteinExistence type="predicted"/>
<protein>
    <submittedName>
        <fullName evidence="1">Uncharacterized protein</fullName>
    </submittedName>
</protein>
<evidence type="ECO:0000313" key="2">
    <source>
        <dbReference type="Proteomes" id="UP000676035"/>
    </source>
</evidence>
<comment type="caution">
    <text evidence="1">The sequence shown here is derived from an EMBL/GenBank/DDBJ whole genome shotgun (WGS) entry which is preliminary data.</text>
</comment>
<dbReference type="RefSeq" id="WP_159812026.1">
    <property type="nucleotide sequence ID" value="NZ_JAGYHF010000005.1"/>
</dbReference>
<evidence type="ECO:0000313" key="1">
    <source>
        <dbReference type="EMBL" id="MBS4078737.1"/>
    </source>
</evidence>
<dbReference type="EMBL" id="JAGYHF010000005">
    <property type="protein sequence ID" value="MBS4078737.1"/>
    <property type="molecule type" value="Genomic_DNA"/>
</dbReference>
<dbReference type="Proteomes" id="UP000676035">
    <property type="component" value="Unassembled WGS sequence"/>
</dbReference>